<proteinExistence type="predicted"/>
<dbReference type="EMBL" id="MT153360">
    <property type="protein sequence ID" value="QMP82131.1"/>
    <property type="molecule type" value="Viral_cRNA"/>
</dbReference>
<organism evidence="1">
    <name type="scientific">Hymenopteran phasma-related virus OKIAV230</name>
    <dbReference type="NCBI Taxonomy" id="2746314"/>
    <lineage>
        <taxon>Viruses</taxon>
        <taxon>Riboviria</taxon>
        <taxon>Orthornavirae</taxon>
        <taxon>Negarnaviricota</taxon>
        <taxon>Polyploviricotina</taxon>
        <taxon>Bunyaviricetes</taxon>
        <taxon>Elliovirales</taxon>
        <taxon>Phasmaviridae</taxon>
    </lineage>
</organism>
<evidence type="ECO:0000313" key="1">
    <source>
        <dbReference type="EMBL" id="QMP82131.1"/>
    </source>
</evidence>
<reference evidence="1" key="2">
    <citation type="submission" date="2020-03" db="EMBL/GenBank/DDBJ databases">
        <authorList>
            <person name="Kafer S."/>
            <person name="Paraskevopoulou S."/>
            <person name="Zirkel F."/>
            <person name="Wieseke N."/>
            <person name="Donath A."/>
            <person name="Petersen M."/>
            <person name="Jones T.C."/>
            <person name="Liu S."/>
            <person name="Zhou X."/>
            <person name="Middendorf M."/>
            <person name="Junglen S."/>
            <person name="Misof B."/>
            <person name="Drosten C."/>
        </authorList>
    </citation>
    <scope>NUCLEOTIDE SEQUENCE</scope>
    <source>
        <strain evidence="1">OKIAV230</strain>
    </source>
</reference>
<protein>
    <submittedName>
        <fullName evidence="1">Uncharacterized protein</fullName>
    </submittedName>
</protein>
<reference evidence="1" key="1">
    <citation type="journal article" date="2019" name="PLoS Pathog.">
        <title>Re-assessing the diversity of negative strand RNA viruses in insects.</title>
        <authorList>
            <person name="Kafer S."/>
            <person name="Paraskevopoulou S."/>
            <person name="Zirkel F."/>
            <person name="Wieseke N."/>
            <person name="Donath A."/>
            <person name="Petersen M."/>
            <person name="Jones T.C."/>
            <person name="Liu S."/>
            <person name="Zhou X."/>
            <person name="Middendorf M."/>
            <person name="Junglen S."/>
            <person name="Misof B."/>
            <person name="Drosten C."/>
        </authorList>
    </citation>
    <scope>NUCLEOTIDE SEQUENCE</scope>
    <source>
        <strain evidence="1">OKIAV230</strain>
    </source>
</reference>
<name>A0A7D7J168_9VIRU</name>
<sequence length="125" mass="14185">MYKKISIVLIYTGDLLSFTIEILENYQTTPVLQLCDCGELVPKVELLDYNDEFLFETTCRTTAQQATSHILTINSDTTVDLIKENLYSSVFNDIDILHIITQCFLIIPSFLNIPYSLPPLCDGTI</sequence>
<accession>A0A7D7J168</accession>